<sequence length="62" mass="6966">MLQNVNKHLFFSIIYFIAAVASGIGSYVNDNISILFIILTGVFLILAILSLTRYMMSKPKKL</sequence>
<comment type="caution">
    <text evidence="2">The sequence shown here is derived from an EMBL/GenBank/DDBJ whole genome shotgun (WGS) entry which is preliminary data.</text>
</comment>
<name>A0ABU3XBG3_9BACI</name>
<proteinExistence type="predicted"/>
<evidence type="ECO:0000313" key="3">
    <source>
        <dbReference type="Proteomes" id="UP001287282"/>
    </source>
</evidence>
<organism evidence="2 3">
    <name type="scientific">Alkalihalophilus lindianensis</name>
    <dbReference type="NCBI Taxonomy" id="1630542"/>
    <lineage>
        <taxon>Bacteria</taxon>
        <taxon>Bacillati</taxon>
        <taxon>Bacillota</taxon>
        <taxon>Bacilli</taxon>
        <taxon>Bacillales</taxon>
        <taxon>Bacillaceae</taxon>
        <taxon>Alkalihalophilus</taxon>
    </lineage>
</organism>
<accession>A0ABU3XBG3</accession>
<feature type="transmembrane region" description="Helical" evidence="1">
    <location>
        <begin position="34"/>
        <end position="56"/>
    </location>
</feature>
<evidence type="ECO:0000256" key="1">
    <source>
        <dbReference type="SAM" id="Phobius"/>
    </source>
</evidence>
<evidence type="ECO:0008006" key="4">
    <source>
        <dbReference type="Google" id="ProtNLM"/>
    </source>
</evidence>
<gene>
    <name evidence="2" type="ORF">RYX56_12750</name>
</gene>
<keyword evidence="1" id="KW-0472">Membrane</keyword>
<keyword evidence="3" id="KW-1185">Reference proteome</keyword>
<evidence type="ECO:0000313" key="2">
    <source>
        <dbReference type="EMBL" id="MDV2685224.1"/>
    </source>
</evidence>
<keyword evidence="1" id="KW-0812">Transmembrane</keyword>
<dbReference type="EMBL" id="JAWJBA010000004">
    <property type="protein sequence ID" value="MDV2685224.1"/>
    <property type="molecule type" value="Genomic_DNA"/>
</dbReference>
<feature type="transmembrane region" description="Helical" evidence="1">
    <location>
        <begin position="9"/>
        <end position="28"/>
    </location>
</feature>
<dbReference type="RefSeq" id="WP_317122428.1">
    <property type="nucleotide sequence ID" value="NZ_JAWJBA010000004.1"/>
</dbReference>
<keyword evidence="1" id="KW-1133">Transmembrane helix</keyword>
<reference evidence="2 3" key="1">
    <citation type="submission" date="2023-10" db="EMBL/GenBank/DDBJ databases">
        <title>Screening of Alkalihalobacillus lindianensis BZ-TG-R113 and Its Alleviation of Salt Stress on Rapeseed Growth.</title>
        <authorList>
            <person name="Zhao B."/>
            <person name="Guo T."/>
        </authorList>
    </citation>
    <scope>NUCLEOTIDE SEQUENCE [LARGE SCALE GENOMIC DNA]</scope>
    <source>
        <strain evidence="2 3">BZ-TG-R113</strain>
    </source>
</reference>
<protein>
    <recommendedName>
        <fullName evidence="4">DUF1328 domain-containing protein</fullName>
    </recommendedName>
</protein>
<dbReference type="Proteomes" id="UP001287282">
    <property type="component" value="Unassembled WGS sequence"/>
</dbReference>